<comment type="caution">
    <text evidence="8">The sequence shown here is derived from an EMBL/GenBank/DDBJ whole genome shotgun (WGS) entry which is preliminary data.</text>
</comment>
<protein>
    <recommendedName>
        <fullName evidence="4">RAB6-interacting golgin</fullName>
    </recommendedName>
</protein>
<sequence length="81" mass="9712">MKKEVSIVRKKIDYVNKELKPLGRIRQKKEREYKEALDTFNEKEQRKSTTHYKIDGGLAYELQKYYSRPLDCEAAQMVIEN</sequence>
<reference evidence="8" key="1">
    <citation type="journal article" date="2022" name="Int. J. Mol. Sci.">
        <title>Draft Genome of Tanacetum Coccineum: Genomic Comparison of Closely Related Tanacetum-Family Plants.</title>
        <authorList>
            <person name="Yamashiro T."/>
            <person name="Shiraishi A."/>
            <person name="Nakayama K."/>
            <person name="Satake H."/>
        </authorList>
    </citation>
    <scope>NUCLEOTIDE SEQUENCE</scope>
</reference>
<dbReference type="InterPro" id="IPR007033">
    <property type="entry name" value="GORAB"/>
</dbReference>
<evidence type="ECO:0000256" key="6">
    <source>
        <dbReference type="ARBA" id="ARBA00023034"/>
    </source>
</evidence>
<keyword evidence="5" id="KW-0963">Cytoplasm</keyword>
<dbReference type="Pfam" id="PF04949">
    <property type="entry name" value="Transcrip_act"/>
    <property type="match status" value="1"/>
</dbReference>
<evidence type="ECO:0000256" key="4">
    <source>
        <dbReference type="ARBA" id="ARBA00014130"/>
    </source>
</evidence>
<keyword evidence="9" id="KW-1185">Reference proteome</keyword>
<accession>A0ABQ4YKQ4</accession>
<evidence type="ECO:0000256" key="2">
    <source>
        <dbReference type="ARBA" id="ARBA00004555"/>
    </source>
</evidence>
<organism evidence="8 9">
    <name type="scientific">Tanacetum coccineum</name>
    <dbReference type="NCBI Taxonomy" id="301880"/>
    <lineage>
        <taxon>Eukaryota</taxon>
        <taxon>Viridiplantae</taxon>
        <taxon>Streptophyta</taxon>
        <taxon>Embryophyta</taxon>
        <taxon>Tracheophyta</taxon>
        <taxon>Spermatophyta</taxon>
        <taxon>Magnoliopsida</taxon>
        <taxon>eudicotyledons</taxon>
        <taxon>Gunneridae</taxon>
        <taxon>Pentapetalae</taxon>
        <taxon>asterids</taxon>
        <taxon>campanulids</taxon>
        <taxon>Asterales</taxon>
        <taxon>Asteraceae</taxon>
        <taxon>Asteroideae</taxon>
        <taxon>Anthemideae</taxon>
        <taxon>Anthemidinae</taxon>
        <taxon>Tanacetum</taxon>
    </lineage>
</organism>
<evidence type="ECO:0000256" key="1">
    <source>
        <dbReference type="ARBA" id="ARBA00004496"/>
    </source>
</evidence>
<comment type="similarity">
    <text evidence="3">Belongs to the GORAB family.</text>
</comment>
<dbReference type="Proteomes" id="UP001151760">
    <property type="component" value="Unassembled WGS sequence"/>
</dbReference>
<dbReference type="PANTHER" id="PTHR21470:SF2">
    <property type="entry name" value="RAB6-INTERACTING GOLGIN"/>
    <property type="match status" value="1"/>
</dbReference>
<proteinExistence type="inferred from homology"/>
<keyword evidence="7" id="KW-0175">Coiled coil</keyword>
<evidence type="ECO:0000256" key="7">
    <source>
        <dbReference type="ARBA" id="ARBA00023054"/>
    </source>
</evidence>
<dbReference type="PANTHER" id="PTHR21470">
    <property type="entry name" value="RAB6-INTERACTING PROTEIN GORAB"/>
    <property type="match status" value="1"/>
</dbReference>
<evidence type="ECO:0000313" key="9">
    <source>
        <dbReference type="Proteomes" id="UP001151760"/>
    </source>
</evidence>
<comment type="subcellular location">
    <subcellularLocation>
        <location evidence="1">Cytoplasm</location>
    </subcellularLocation>
    <subcellularLocation>
        <location evidence="2">Golgi apparatus</location>
    </subcellularLocation>
</comment>
<keyword evidence="6" id="KW-0333">Golgi apparatus</keyword>
<evidence type="ECO:0000313" key="8">
    <source>
        <dbReference type="EMBL" id="GJS78107.1"/>
    </source>
</evidence>
<name>A0ABQ4YKQ4_9ASTR</name>
<reference evidence="8" key="2">
    <citation type="submission" date="2022-01" db="EMBL/GenBank/DDBJ databases">
        <authorList>
            <person name="Yamashiro T."/>
            <person name="Shiraishi A."/>
            <person name="Satake H."/>
            <person name="Nakayama K."/>
        </authorList>
    </citation>
    <scope>NUCLEOTIDE SEQUENCE</scope>
</reference>
<gene>
    <name evidence="8" type="ORF">Tco_0727988</name>
</gene>
<dbReference type="EMBL" id="BQNB010010500">
    <property type="protein sequence ID" value="GJS78107.1"/>
    <property type="molecule type" value="Genomic_DNA"/>
</dbReference>
<evidence type="ECO:0000256" key="5">
    <source>
        <dbReference type="ARBA" id="ARBA00022490"/>
    </source>
</evidence>
<evidence type="ECO:0000256" key="3">
    <source>
        <dbReference type="ARBA" id="ARBA00005599"/>
    </source>
</evidence>